<accession>A0A3S5AS26</accession>
<evidence type="ECO:0000313" key="3">
    <source>
        <dbReference type="Proteomes" id="UP000784294"/>
    </source>
</evidence>
<dbReference type="Proteomes" id="UP000784294">
    <property type="component" value="Unassembled WGS sequence"/>
</dbReference>
<name>A0A3S5AS26_9PLAT</name>
<gene>
    <name evidence="2" type="ORF">PXEA_LOCUS37309</name>
</gene>
<keyword evidence="1" id="KW-1133">Transmembrane helix</keyword>
<keyword evidence="1" id="KW-0812">Transmembrane</keyword>
<dbReference type="EMBL" id="CAAALY010286240">
    <property type="protein sequence ID" value="VEL43869.1"/>
    <property type="molecule type" value="Genomic_DNA"/>
</dbReference>
<dbReference type="AlphaFoldDB" id="A0A3S5AS26"/>
<sequence>MPLLFSSYKFSSSLFSSLFIFSSSTDIPAVLILSLLLLHRIGAFVDTDFDDHMTIEKHGIQDTLSLCAFRLLSESRIAHGF</sequence>
<protein>
    <submittedName>
        <fullName evidence="2">Uncharacterized protein</fullName>
    </submittedName>
</protein>
<feature type="transmembrane region" description="Helical" evidence="1">
    <location>
        <begin position="12"/>
        <end position="38"/>
    </location>
</feature>
<evidence type="ECO:0000313" key="2">
    <source>
        <dbReference type="EMBL" id="VEL43869.1"/>
    </source>
</evidence>
<comment type="caution">
    <text evidence="2">The sequence shown here is derived from an EMBL/GenBank/DDBJ whole genome shotgun (WGS) entry which is preliminary data.</text>
</comment>
<organism evidence="2 3">
    <name type="scientific">Protopolystoma xenopodis</name>
    <dbReference type="NCBI Taxonomy" id="117903"/>
    <lineage>
        <taxon>Eukaryota</taxon>
        <taxon>Metazoa</taxon>
        <taxon>Spiralia</taxon>
        <taxon>Lophotrochozoa</taxon>
        <taxon>Platyhelminthes</taxon>
        <taxon>Monogenea</taxon>
        <taxon>Polyopisthocotylea</taxon>
        <taxon>Polystomatidea</taxon>
        <taxon>Polystomatidae</taxon>
        <taxon>Protopolystoma</taxon>
    </lineage>
</organism>
<keyword evidence="3" id="KW-1185">Reference proteome</keyword>
<keyword evidence="1" id="KW-0472">Membrane</keyword>
<proteinExistence type="predicted"/>
<reference evidence="2" key="1">
    <citation type="submission" date="2018-11" db="EMBL/GenBank/DDBJ databases">
        <authorList>
            <consortium name="Pathogen Informatics"/>
        </authorList>
    </citation>
    <scope>NUCLEOTIDE SEQUENCE</scope>
</reference>
<evidence type="ECO:0000256" key="1">
    <source>
        <dbReference type="SAM" id="Phobius"/>
    </source>
</evidence>